<gene>
    <name evidence="2" type="ORF">Pcinc_034082</name>
</gene>
<evidence type="ECO:0000313" key="3">
    <source>
        <dbReference type="Proteomes" id="UP001286313"/>
    </source>
</evidence>
<keyword evidence="1" id="KW-1133">Transmembrane helix</keyword>
<name>A0AAE1ER09_PETCI</name>
<keyword evidence="1" id="KW-0472">Membrane</keyword>
<reference evidence="2" key="1">
    <citation type="submission" date="2023-10" db="EMBL/GenBank/DDBJ databases">
        <title>Genome assemblies of two species of porcelain crab, Petrolisthes cinctipes and Petrolisthes manimaculis (Anomura: Porcellanidae).</title>
        <authorList>
            <person name="Angst P."/>
        </authorList>
    </citation>
    <scope>NUCLEOTIDE SEQUENCE</scope>
    <source>
        <strain evidence="2">PB745_01</strain>
        <tissue evidence="2">Gill</tissue>
    </source>
</reference>
<evidence type="ECO:0000313" key="2">
    <source>
        <dbReference type="EMBL" id="KAK3859826.1"/>
    </source>
</evidence>
<feature type="transmembrane region" description="Helical" evidence="1">
    <location>
        <begin position="69"/>
        <end position="92"/>
    </location>
</feature>
<dbReference type="EMBL" id="JAWQEG010004899">
    <property type="protein sequence ID" value="KAK3859826.1"/>
    <property type="molecule type" value="Genomic_DNA"/>
</dbReference>
<evidence type="ECO:0000256" key="1">
    <source>
        <dbReference type="SAM" id="Phobius"/>
    </source>
</evidence>
<sequence>MNISVVVLGGVVKEAVMGARREEKDGMVVDVRNVTADETDWVVVGPAAEVDGDSGVALFHYHLMLTLSLGISVLVSLMLVTAVVYYFAFVWIPRRQYKRLEEDRKRKLSLLQLLEEVRGRPRRESAGSALTESERHFLIHDFADFP</sequence>
<keyword evidence="1" id="KW-0812">Transmembrane</keyword>
<dbReference type="Proteomes" id="UP001286313">
    <property type="component" value="Unassembled WGS sequence"/>
</dbReference>
<keyword evidence="3" id="KW-1185">Reference proteome</keyword>
<accession>A0AAE1ER09</accession>
<proteinExistence type="predicted"/>
<comment type="caution">
    <text evidence="2">The sequence shown here is derived from an EMBL/GenBank/DDBJ whole genome shotgun (WGS) entry which is preliminary data.</text>
</comment>
<protein>
    <submittedName>
        <fullName evidence="2">Uncharacterized protein</fullName>
    </submittedName>
</protein>
<organism evidence="2 3">
    <name type="scientific">Petrolisthes cinctipes</name>
    <name type="common">Flat porcelain crab</name>
    <dbReference type="NCBI Taxonomy" id="88211"/>
    <lineage>
        <taxon>Eukaryota</taxon>
        <taxon>Metazoa</taxon>
        <taxon>Ecdysozoa</taxon>
        <taxon>Arthropoda</taxon>
        <taxon>Crustacea</taxon>
        <taxon>Multicrustacea</taxon>
        <taxon>Malacostraca</taxon>
        <taxon>Eumalacostraca</taxon>
        <taxon>Eucarida</taxon>
        <taxon>Decapoda</taxon>
        <taxon>Pleocyemata</taxon>
        <taxon>Anomura</taxon>
        <taxon>Galatheoidea</taxon>
        <taxon>Porcellanidae</taxon>
        <taxon>Petrolisthes</taxon>
    </lineage>
</organism>
<dbReference type="AlphaFoldDB" id="A0AAE1ER09"/>